<keyword evidence="3" id="KW-0808">Transferase</keyword>
<evidence type="ECO:0000313" key="8">
    <source>
        <dbReference type="Proteomes" id="UP001348098"/>
    </source>
</evidence>
<reference evidence="7 8" key="1">
    <citation type="submission" date="2023-12" db="EMBL/GenBank/DDBJ databases">
        <title>novel species in genus Nocarida.</title>
        <authorList>
            <person name="Li Z."/>
        </authorList>
    </citation>
    <scope>NUCLEOTIDE SEQUENCE [LARGE SCALE GENOMIC DNA]</scope>
    <source>
        <strain evidence="7 8">CDC186</strain>
    </source>
</reference>
<feature type="domain" description="Erythromycin biosynthesis protein CIII-like C-terminal" evidence="5">
    <location>
        <begin position="274"/>
        <end position="378"/>
    </location>
</feature>
<keyword evidence="2" id="KW-0328">Glycosyltransferase</keyword>
<organism evidence="7 8">
    <name type="scientific">Nocardia implantans</name>
    <dbReference type="NCBI Taxonomy" id="3108168"/>
    <lineage>
        <taxon>Bacteria</taxon>
        <taxon>Bacillati</taxon>
        <taxon>Actinomycetota</taxon>
        <taxon>Actinomycetes</taxon>
        <taxon>Mycobacteriales</taxon>
        <taxon>Nocardiaceae</taxon>
        <taxon>Nocardia</taxon>
    </lineage>
</organism>
<dbReference type="SUPFAM" id="SSF53756">
    <property type="entry name" value="UDP-Glycosyltransferase/glycogen phosphorylase"/>
    <property type="match status" value="1"/>
</dbReference>
<gene>
    <name evidence="7" type="ORF">U3653_28325</name>
</gene>
<dbReference type="InterPro" id="IPR048284">
    <property type="entry name" value="EryCIII-like_N"/>
</dbReference>
<evidence type="ECO:0000259" key="5">
    <source>
        <dbReference type="Pfam" id="PF06722"/>
    </source>
</evidence>
<dbReference type="PANTHER" id="PTHR48050:SF13">
    <property type="entry name" value="STEROL 3-BETA-GLUCOSYLTRANSFERASE UGT80A2"/>
    <property type="match status" value="1"/>
</dbReference>
<dbReference type="InterPro" id="IPR002213">
    <property type="entry name" value="UDP_glucos_trans"/>
</dbReference>
<comment type="similarity">
    <text evidence="1">Belongs to the glycosyltransferase 28 family.</text>
</comment>
<dbReference type="InterPro" id="IPR050426">
    <property type="entry name" value="Glycosyltransferase_28"/>
</dbReference>
<name>A0ABU6B2P4_9NOCA</name>
<dbReference type="Gene3D" id="3.40.50.2000">
    <property type="entry name" value="Glycogen Phosphorylase B"/>
    <property type="match status" value="2"/>
</dbReference>
<evidence type="ECO:0000256" key="4">
    <source>
        <dbReference type="SAM" id="MobiDB-lite"/>
    </source>
</evidence>
<comment type="caution">
    <text evidence="7">The sequence shown here is derived from an EMBL/GenBank/DDBJ whole genome shotgun (WGS) entry which is preliminary data.</text>
</comment>
<accession>A0ABU6B2P4</accession>
<evidence type="ECO:0000256" key="2">
    <source>
        <dbReference type="ARBA" id="ARBA00022676"/>
    </source>
</evidence>
<dbReference type="Pfam" id="PF21036">
    <property type="entry name" value="EryCIII-like_N"/>
    <property type="match status" value="1"/>
</dbReference>
<feature type="region of interest" description="Disordered" evidence="4">
    <location>
        <begin position="187"/>
        <end position="207"/>
    </location>
</feature>
<feature type="domain" description="Erythromycin biosynthesis protein CIII-like N-terminal" evidence="6">
    <location>
        <begin position="92"/>
        <end position="155"/>
    </location>
</feature>
<dbReference type="PANTHER" id="PTHR48050">
    <property type="entry name" value="STEROL 3-BETA-GLUCOSYLTRANSFERASE"/>
    <property type="match status" value="1"/>
</dbReference>
<protein>
    <submittedName>
        <fullName evidence="7">Glycosyltransferase</fullName>
    </submittedName>
</protein>
<evidence type="ECO:0000313" key="7">
    <source>
        <dbReference type="EMBL" id="MEB3513950.1"/>
    </source>
</evidence>
<dbReference type="Pfam" id="PF06722">
    <property type="entry name" value="EryCIII-like_C"/>
    <property type="match status" value="1"/>
</dbReference>
<dbReference type="InterPro" id="IPR010610">
    <property type="entry name" value="EryCIII-like_C"/>
</dbReference>
<evidence type="ECO:0000256" key="1">
    <source>
        <dbReference type="ARBA" id="ARBA00006962"/>
    </source>
</evidence>
<dbReference type="EMBL" id="JAYKYQ010000014">
    <property type="protein sequence ID" value="MEB3513950.1"/>
    <property type="molecule type" value="Genomic_DNA"/>
</dbReference>
<dbReference type="Proteomes" id="UP001348098">
    <property type="component" value="Unassembled WGS sequence"/>
</dbReference>
<sequence>MRILFSGVPAYGHLLPLAPLMGAALDDGHTVALLTSAGMADMIAAELPCGVQHLAAGPMPLQFAEETAERTGADVFHPTPATIGEMFGGTRLDRTADAATSAARRWRPDVILADAFDTVGPLLAATLDIPWHQVGLGPALPTVIVDEIARTAATRHAARGLEPVAARGYIDPCPSVLQEPGWTSPIPRLPLRPRAHRRPGEATVRLDPPPAGLPRVLVTFGTIFSEPHLLDAVVEAVRPQQVDVVVTEGLSIHDPARAAREVSSEPVGDAAGTSVHRIPFTPLADLLPDTDIVISAGGSGTVLSALTHGLPMILWPQGADQTITAARATAGGVARTVQDPAEITTALAAVLGDDSYRNAARKIAAEIEDLPGPRAVLAAVLDAR</sequence>
<dbReference type="RefSeq" id="WP_195082957.1">
    <property type="nucleotide sequence ID" value="NZ_JAYESH010000015.1"/>
</dbReference>
<evidence type="ECO:0000259" key="6">
    <source>
        <dbReference type="Pfam" id="PF21036"/>
    </source>
</evidence>
<proteinExistence type="inferred from homology"/>
<evidence type="ECO:0000256" key="3">
    <source>
        <dbReference type="ARBA" id="ARBA00022679"/>
    </source>
</evidence>
<dbReference type="CDD" id="cd03784">
    <property type="entry name" value="GT1_Gtf-like"/>
    <property type="match status" value="1"/>
</dbReference>
<keyword evidence="8" id="KW-1185">Reference proteome</keyword>